<evidence type="ECO:0000256" key="3">
    <source>
        <dbReference type="ARBA" id="ARBA00022737"/>
    </source>
</evidence>
<gene>
    <name evidence="11" type="ORF">BCR34DRAFT_599052</name>
</gene>
<feature type="transmembrane region" description="Helical" evidence="9">
    <location>
        <begin position="12"/>
        <end position="35"/>
    </location>
</feature>
<dbReference type="EMBL" id="MCFA01000032">
    <property type="protein sequence ID" value="ORY14497.1"/>
    <property type="molecule type" value="Genomic_DNA"/>
</dbReference>
<dbReference type="InterPro" id="IPR036236">
    <property type="entry name" value="Znf_C2H2_sf"/>
</dbReference>
<name>A0A1Y1ZWP9_9PLEO</name>
<evidence type="ECO:0000256" key="9">
    <source>
        <dbReference type="SAM" id="Phobius"/>
    </source>
</evidence>
<reference evidence="11 12" key="1">
    <citation type="submission" date="2016-07" db="EMBL/GenBank/DDBJ databases">
        <title>Pervasive Adenine N6-methylation of Active Genes in Fungi.</title>
        <authorList>
            <consortium name="DOE Joint Genome Institute"/>
            <person name="Mondo S.J."/>
            <person name="Dannebaum R.O."/>
            <person name="Kuo R.C."/>
            <person name="Labutti K."/>
            <person name="Haridas S."/>
            <person name="Kuo A."/>
            <person name="Salamov A."/>
            <person name="Ahrendt S.R."/>
            <person name="Lipzen A."/>
            <person name="Sullivan W."/>
            <person name="Andreopoulos W.B."/>
            <person name="Clum A."/>
            <person name="Lindquist E."/>
            <person name="Daum C."/>
            <person name="Ramamoorthy G.K."/>
            <person name="Gryganskyi A."/>
            <person name="Culley D."/>
            <person name="Magnuson J.K."/>
            <person name="James T.Y."/>
            <person name="O'Malley M.A."/>
            <person name="Stajich J.E."/>
            <person name="Spatafora J.W."/>
            <person name="Visel A."/>
            <person name="Grigoriev I.V."/>
        </authorList>
    </citation>
    <scope>NUCLEOTIDE SEQUENCE [LARGE SCALE GENOMIC DNA]</scope>
    <source>
        <strain evidence="11 12">CBS 115471</strain>
    </source>
</reference>
<dbReference type="Proteomes" id="UP000193144">
    <property type="component" value="Unassembled WGS sequence"/>
</dbReference>
<feature type="domain" description="C2H2-type" evidence="10">
    <location>
        <begin position="696"/>
        <end position="724"/>
    </location>
</feature>
<feature type="region of interest" description="Disordered" evidence="8">
    <location>
        <begin position="129"/>
        <end position="184"/>
    </location>
</feature>
<sequence>MAPLRNVAGSDTFGNAVLGLAPIILVLYLVIFFVAKSRRDKKGRTNVSIDSTLAQILEPFQDLTKEHCSEIVLGDPQPSASVDNTHCEKKHRVPFLSEAATEHREGIKLGDFIFQVLRNARKLFVAPAQSEDELHKDPENNTEPGHDESNLYYTDEDYCPRSPGLQPVQPRITPSRSPSPPPTVDNVEMGPLFNLRDYFPAGWFVNEADKSNARPLVHEVKKIYSGLMALERDLISKTRAQSHMERNRGKARKRYRFTWQCRRCGSNSPGSIEVSRCNECGQARCAYCYITRVSLYPWQKEEDSFASMFARYYRHKLQPSWPEVPGRLYQLPQSLNSQTSPARPISSSVHIAGMESARARTPRIPDPSWPVIVTWAPRTLAKGTTYSAIEDIWKDCLDDQSRYHSATKSEEDLDVDSLYLANSYFSKASLPLEQGEDPSQSTGHGFLGCADTKATANDPTEIDAPATDLLSRLSYSTFAAGAWFTPENLVPQPKDNPKFEDGDLDLLLYSCDIEPRENSIQETTEPLIDRLYRHPKVEAKHHISLALDPIIAQLTFLDPIPGSTTSGPASKIRENPRSAKRSRSTRSSSISRRERNSLDSSDSTYCLPKRRRYSTSYTSPDHNHSEDTSSPIPPVTVSLETLINEPLAARVEEAPAAAPRTSDDRSASFKCPRCADTFATIGKLNSHTNRKHDRRFECSICPMKFNLRADLQRHQRTVHKDSKPPVETFRCPNSWCKKPEQTFTRKDNFDRHVKSCTERLRKSE</sequence>
<organism evidence="11 12">
    <name type="scientific">Clohesyomyces aquaticus</name>
    <dbReference type="NCBI Taxonomy" id="1231657"/>
    <lineage>
        <taxon>Eukaryota</taxon>
        <taxon>Fungi</taxon>
        <taxon>Dikarya</taxon>
        <taxon>Ascomycota</taxon>
        <taxon>Pezizomycotina</taxon>
        <taxon>Dothideomycetes</taxon>
        <taxon>Pleosporomycetidae</taxon>
        <taxon>Pleosporales</taxon>
        <taxon>Lindgomycetaceae</taxon>
        <taxon>Clohesyomyces</taxon>
    </lineage>
</organism>
<dbReference type="AlphaFoldDB" id="A0A1Y1ZWP9"/>
<dbReference type="InterPro" id="IPR013087">
    <property type="entry name" value="Znf_C2H2_type"/>
</dbReference>
<evidence type="ECO:0000256" key="1">
    <source>
        <dbReference type="ARBA" id="ARBA00004123"/>
    </source>
</evidence>
<keyword evidence="4 7" id="KW-0863">Zinc-finger</keyword>
<evidence type="ECO:0000256" key="4">
    <source>
        <dbReference type="ARBA" id="ARBA00022771"/>
    </source>
</evidence>
<proteinExistence type="predicted"/>
<dbReference type="Gene3D" id="3.30.160.60">
    <property type="entry name" value="Classic Zinc Finger"/>
    <property type="match status" value="1"/>
</dbReference>
<feature type="compositionally biased region" description="Basic and acidic residues" evidence="8">
    <location>
        <begin position="132"/>
        <end position="149"/>
    </location>
</feature>
<dbReference type="GO" id="GO:0000981">
    <property type="term" value="F:DNA-binding transcription factor activity, RNA polymerase II-specific"/>
    <property type="evidence" value="ECO:0007669"/>
    <property type="project" value="TreeGrafter"/>
</dbReference>
<evidence type="ECO:0000313" key="11">
    <source>
        <dbReference type="EMBL" id="ORY14497.1"/>
    </source>
</evidence>
<evidence type="ECO:0000256" key="6">
    <source>
        <dbReference type="ARBA" id="ARBA00023242"/>
    </source>
</evidence>
<keyword evidence="5" id="KW-0862">Zinc</keyword>
<dbReference type="SMART" id="SM00355">
    <property type="entry name" value="ZnF_C2H2"/>
    <property type="match status" value="3"/>
</dbReference>
<keyword evidence="3" id="KW-0677">Repeat</keyword>
<dbReference type="STRING" id="1231657.A0A1Y1ZWP9"/>
<keyword evidence="6" id="KW-0539">Nucleus</keyword>
<keyword evidence="9" id="KW-1133">Transmembrane helix</keyword>
<dbReference type="PANTHER" id="PTHR24388:SF54">
    <property type="entry name" value="PROTEIN ESCARGOT"/>
    <property type="match status" value="1"/>
</dbReference>
<dbReference type="OrthoDB" id="8922241at2759"/>
<evidence type="ECO:0000313" key="12">
    <source>
        <dbReference type="Proteomes" id="UP000193144"/>
    </source>
</evidence>
<accession>A0A1Y1ZWP9</accession>
<comment type="subcellular location">
    <subcellularLocation>
        <location evidence="1">Nucleus</location>
    </subcellularLocation>
</comment>
<keyword evidence="9" id="KW-0812">Transmembrane</keyword>
<comment type="caution">
    <text evidence="11">The sequence shown here is derived from an EMBL/GenBank/DDBJ whole genome shotgun (WGS) entry which is preliminary data.</text>
</comment>
<dbReference type="GO" id="GO:0005634">
    <property type="term" value="C:nucleus"/>
    <property type="evidence" value="ECO:0007669"/>
    <property type="project" value="UniProtKB-SubCell"/>
</dbReference>
<evidence type="ECO:0000256" key="8">
    <source>
        <dbReference type="SAM" id="MobiDB-lite"/>
    </source>
</evidence>
<evidence type="ECO:0000256" key="2">
    <source>
        <dbReference type="ARBA" id="ARBA00022723"/>
    </source>
</evidence>
<dbReference type="InterPro" id="IPR050527">
    <property type="entry name" value="Snail/Krueppel_Znf"/>
</dbReference>
<feature type="region of interest" description="Disordered" evidence="8">
    <location>
        <begin position="562"/>
        <end position="634"/>
    </location>
</feature>
<dbReference type="GO" id="GO:0000978">
    <property type="term" value="F:RNA polymerase II cis-regulatory region sequence-specific DNA binding"/>
    <property type="evidence" value="ECO:0007669"/>
    <property type="project" value="TreeGrafter"/>
</dbReference>
<evidence type="ECO:0000259" key="10">
    <source>
        <dbReference type="PROSITE" id="PS50157"/>
    </source>
</evidence>
<dbReference type="GO" id="GO:0008270">
    <property type="term" value="F:zinc ion binding"/>
    <property type="evidence" value="ECO:0007669"/>
    <property type="project" value="UniProtKB-KW"/>
</dbReference>
<keyword evidence="9" id="KW-0472">Membrane</keyword>
<protein>
    <recommendedName>
        <fullName evidence="10">C2H2-type domain-containing protein</fullName>
    </recommendedName>
</protein>
<dbReference type="PROSITE" id="PS00028">
    <property type="entry name" value="ZINC_FINGER_C2H2_1"/>
    <property type="match status" value="1"/>
</dbReference>
<feature type="domain" description="C2H2-type" evidence="10">
    <location>
        <begin position="669"/>
        <end position="697"/>
    </location>
</feature>
<evidence type="ECO:0000256" key="7">
    <source>
        <dbReference type="PROSITE-ProRule" id="PRU00042"/>
    </source>
</evidence>
<keyword evidence="2" id="KW-0479">Metal-binding</keyword>
<keyword evidence="12" id="KW-1185">Reference proteome</keyword>
<dbReference type="PROSITE" id="PS50157">
    <property type="entry name" value="ZINC_FINGER_C2H2_2"/>
    <property type="match status" value="2"/>
</dbReference>
<dbReference type="SUPFAM" id="SSF57667">
    <property type="entry name" value="beta-beta-alpha zinc fingers"/>
    <property type="match status" value="1"/>
</dbReference>
<dbReference type="PANTHER" id="PTHR24388">
    <property type="entry name" value="ZINC FINGER PROTEIN"/>
    <property type="match status" value="1"/>
</dbReference>
<evidence type="ECO:0000256" key="5">
    <source>
        <dbReference type="ARBA" id="ARBA00022833"/>
    </source>
</evidence>